<accession>V4RL08</accession>
<protein>
    <recommendedName>
        <fullName evidence="1">Co-chaperone DjlA N-terminal domain-containing protein</fullName>
    </recommendedName>
</protein>
<dbReference type="Proteomes" id="UP000017819">
    <property type="component" value="Unassembled WGS sequence"/>
</dbReference>
<dbReference type="InterPro" id="IPR029024">
    <property type="entry name" value="TerB-like"/>
</dbReference>
<evidence type="ECO:0000259" key="1">
    <source>
        <dbReference type="Pfam" id="PF05099"/>
    </source>
</evidence>
<dbReference type="CDD" id="cd07313">
    <property type="entry name" value="terB_like_2"/>
    <property type="match status" value="1"/>
</dbReference>
<dbReference type="SUPFAM" id="SSF158682">
    <property type="entry name" value="TerB-like"/>
    <property type="match status" value="1"/>
</dbReference>
<feature type="domain" description="Co-chaperone DjlA N-terminal" evidence="1">
    <location>
        <begin position="27"/>
        <end position="143"/>
    </location>
</feature>
<keyword evidence="3" id="KW-1185">Reference proteome</keyword>
<dbReference type="AlphaFoldDB" id="V4RL08"/>
<dbReference type="EMBL" id="AWXZ01000037">
    <property type="protein sequence ID" value="ESR23895.1"/>
    <property type="molecule type" value="Genomic_DNA"/>
</dbReference>
<gene>
    <name evidence="2" type="ORF">N177_2840</name>
</gene>
<sequence length="149" mass="17189">MFGAIQKMFRQLGGSPAEESFAEDDPRIAAAALAVHAIAIDGEVDEEERRKLRAVLSEQYHLDDEETEALIKEARRRDLEAVDLYTFTSVLKRSLDEEQRVEIVEMLWRLVYADGQVHEFEDNLVWRVAELLGVSARDRMLLRKQVTDE</sequence>
<reference evidence="2 3" key="1">
    <citation type="journal article" date="2014" name="Genome Announc.">
        <title>Draft Genome Sequence of Lutibaculum baratangense Strain AMV1T, Isolated from a Mud Volcano in Andamans, India.</title>
        <authorList>
            <person name="Singh A."/>
            <person name="Sreenivas A."/>
            <person name="Sathyanarayana Reddy G."/>
            <person name="Pinnaka A.K."/>
            <person name="Shivaji S."/>
        </authorList>
    </citation>
    <scope>NUCLEOTIDE SEQUENCE [LARGE SCALE GENOMIC DNA]</scope>
    <source>
        <strain evidence="2 3">AMV1</strain>
    </source>
</reference>
<organism evidence="2 3">
    <name type="scientific">Lutibaculum baratangense AMV1</name>
    <dbReference type="NCBI Taxonomy" id="631454"/>
    <lineage>
        <taxon>Bacteria</taxon>
        <taxon>Pseudomonadati</taxon>
        <taxon>Pseudomonadota</taxon>
        <taxon>Alphaproteobacteria</taxon>
        <taxon>Hyphomicrobiales</taxon>
        <taxon>Tepidamorphaceae</taxon>
        <taxon>Lutibaculum</taxon>
    </lineage>
</organism>
<evidence type="ECO:0000313" key="2">
    <source>
        <dbReference type="EMBL" id="ESR23895.1"/>
    </source>
</evidence>
<proteinExistence type="predicted"/>
<evidence type="ECO:0000313" key="3">
    <source>
        <dbReference type="Proteomes" id="UP000017819"/>
    </source>
</evidence>
<comment type="caution">
    <text evidence="2">The sequence shown here is derived from an EMBL/GenBank/DDBJ whole genome shotgun (WGS) entry which is preliminary data.</text>
</comment>
<dbReference type="InterPro" id="IPR007791">
    <property type="entry name" value="DjlA_N"/>
</dbReference>
<name>V4RL08_9HYPH</name>
<dbReference type="RefSeq" id="WP_023432965.1">
    <property type="nucleotide sequence ID" value="NZ_AWXZ01000037.1"/>
</dbReference>
<dbReference type="eggNOG" id="COG4103">
    <property type="taxonomic scope" value="Bacteria"/>
</dbReference>
<dbReference type="OrthoDB" id="5402150at2"/>
<dbReference type="Gene3D" id="1.10.3680.10">
    <property type="entry name" value="TerB-like"/>
    <property type="match status" value="1"/>
</dbReference>
<dbReference type="Pfam" id="PF05099">
    <property type="entry name" value="TerB"/>
    <property type="match status" value="1"/>
</dbReference>
<dbReference type="STRING" id="631454.N177_2840"/>